<organism evidence="2 3">
    <name type="scientific">Prosthecobacter fluviatilis</name>
    <dbReference type="NCBI Taxonomy" id="445931"/>
    <lineage>
        <taxon>Bacteria</taxon>
        <taxon>Pseudomonadati</taxon>
        <taxon>Verrucomicrobiota</taxon>
        <taxon>Verrucomicrobiia</taxon>
        <taxon>Verrucomicrobiales</taxon>
        <taxon>Verrucomicrobiaceae</taxon>
        <taxon>Prosthecobacter</taxon>
    </lineage>
</organism>
<gene>
    <name evidence="2" type="ORF">ACFQDI_08925</name>
</gene>
<dbReference type="Proteomes" id="UP001596052">
    <property type="component" value="Unassembled WGS sequence"/>
</dbReference>
<protein>
    <submittedName>
        <fullName evidence="2">Uncharacterized protein</fullName>
    </submittedName>
</protein>
<accession>A0ABW0KQD8</accession>
<sequence>MPKSWTEKFAHPPKPSVSRLGKPYAGHGEGEKMLIPTPAVVAAYVAEIPPGASRTMPQMREDLATAHHADFTCPLTAGIFLRIASELAWEQHQNGTPLDKITPFWRVVDLKSPMAKKLACGVDFIVRQRKREGIV</sequence>
<evidence type="ECO:0000313" key="2">
    <source>
        <dbReference type="EMBL" id="MFC5454973.1"/>
    </source>
</evidence>
<comment type="caution">
    <text evidence="2">The sequence shown here is derived from an EMBL/GenBank/DDBJ whole genome shotgun (WGS) entry which is preliminary data.</text>
</comment>
<evidence type="ECO:0000313" key="3">
    <source>
        <dbReference type="Proteomes" id="UP001596052"/>
    </source>
</evidence>
<keyword evidence="3" id="KW-1185">Reference proteome</keyword>
<feature type="region of interest" description="Disordered" evidence="1">
    <location>
        <begin position="1"/>
        <end position="23"/>
    </location>
</feature>
<feature type="compositionally biased region" description="Basic and acidic residues" evidence="1">
    <location>
        <begin position="1"/>
        <end position="10"/>
    </location>
</feature>
<evidence type="ECO:0000256" key="1">
    <source>
        <dbReference type="SAM" id="MobiDB-lite"/>
    </source>
</evidence>
<reference evidence="3" key="1">
    <citation type="journal article" date="2019" name="Int. J. Syst. Evol. Microbiol.">
        <title>The Global Catalogue of Microorganisms (GCM) 10K type strain sequencing project: providing services to taxonomists for standard genome sequencing and annotation.</title>
        <authorList>
            <consortium name="The Broad Institute Genomics Platform"/>
            <consortium name="The Broad Institute Genome Sequencing Center for Infectious Disease"/>
            <person name="Wu L."/>
            <person name="Ma J."/>
        </authorList>
    </citation>
    <scope>NUCLEOTIDE SEQUENCE [LARGE SCALE GENOMIC DNA]</scope>
    <source>
        <strain evidence="3">CGMCC 4.1469</strain>
    </source>
</reference>
<dbReference type="EMBL" id="JBHSMQ010000003">
    <property type="protein sequence ID" value="MFC5454973.1"/>
    <property type="molecule type" value="Genomic_DNA"/>
</dbReference>
<name>A0ABW0KQD8_9BACT</name>
<proteinExistence type="predicted"/>
<dbReference type="RefSeq" id="WP_377165601.1">
    <property type="nucleotide sequence ID" value="NZ_JBHSMQ010000003.1"/>
</dbReference>